<evidence type="ECO:0000256" key="3">
    <source>
        <dbReference type="ARBA" id="ARBA00023015"/>
    </source>
</evidence>
<dbReference type="SMART" id="SM00448">
    <property type="entry name" value="REC"/>
    <property type="match status" value="1"/>
</dbReference>
<dbReference type="Pfam" id="PF00072">
    <property type="entry name" value="Response_reg"/>
    <property type="match status" value="1"/>
</dbReference>
<dbReference type="PANTHER" id="PTHR44591:SF18">
    <property type="entry name" value="REGULATORY PROTEIN"/>
    <property type="match status" value="1"/>
</dbReference>
<keyword evidence="1 6" id="KW-0597">Phosphoprotein</keyword>
<organism evidence="8">
    <name type="scientific">Thermodesulfovibrio aggregans</name>
    <dbReference type="NCBI Taxonomy" id="86166"/>
    <lineage>
        <taxon>Bacteria</taxon>
        <taxon>Pseudomonadati</taxon>
        <taxon>Nitrospirota</taxon>
        <taxon>Thermodesulfovibrionia</taxon>
        <taxon>Thermodesulfovibrionales</taxon>
        <taxon>Thermodesulfovibrionaceae</taxon>
        <taxon>Thermodesulfovibrio</taxon>
    </lineage>
</organism>
<dbReference type="InterPro" id="IPR001789">
    <property type="entry name" value="Sig_transdc_resp-reg_receiver"/>
</dbReference>
<accession>A0A7C4EM40</accession>
<proteinExistence type="predicted"/>
<keyword evidence="2" id="KW-0902">Two-component regulatory system</keyword>
<evidence type="ECO:0000256" key="4">
    <source>
        <dbReference type="ARBA" id="ARBA00023125"/>
    </source>
</evidence>
<evidence type="ECO:0000256" key="2">
    <source>
        <dbReference type="ARBA" id="ARBA00023012"/>
    </source>
</evidence>
<dbReference type="GO" id="GO:0003677">
    <property type="term" value="F:DNA binding"/>
    <property type="evidence" value="ECO:0007669"/>
    <property type="project" value="UniProtKB-KW"/>
</dbReference>
<dbReference type="PROSITE" id="PS50110">
    <property type="entry name" value="RESPONSE_REGULATORY"/>
    <property type="match status" value="1"/>
</dbReference>
<gene>
    <name evidence="8" type="ORF">ENV75_06140</name>
</gene>
<dbReference type="Gene3D" id="3.40.50.2300">
    <property type="match status" value="1"/>
</dbReference>
<reference evidence="8" key="1">
    <citation type="journal article" date="2020" name="mSystems">
        <title>Genome- and Community-Level Interaction Insights into Carbon Utilization and Element Cycling Functions of Hydrothermarchaeota in Hydrothermal Sediment.</title>
        <authorList>
            <person name="Zhou Z."/>
            <person name="Liu Y."/>
            <person name="Xu W."/>
            <person name="Pan J."/>
            <person name="Luo Z.H."/>
            <person name="Li M."/>
        </authorList>
    </citation>
    <scope>NUCLEOTIDE SEQUENCE [LARGE SCALE GENOMIC DNA]</scope>
    <source>
        <strain evidence="8">SpSt-788</strain>
    </source>
</reference>
<dbReference type="EMBL" id="DTHO01000066">
    <property type="protein sequence ID" value="HGH00006.1"/>
    <property type="molecule type" value="Genomic_DNA"/>
</dbReference>
<feature type="domain" description="Response regulatory" evidence="7">
    <location>
        <begin position="2"/>
        <end position="113"/>
    </location>
</feature>
<keyword evidence="4" id="KW-0238">DNA-binding</keyword>
<evidence type="ECO:0000256" key="5">
    <source>
        <dbReference type="ARBA" id="ARBA00023163"/>
    </source>
</evidence>
<dbReference type="GO" id="GO:0000160">
    <property type="term" value="P:phosphorelay signal transduction system"/>
    <property type="evidence" value="ECO:0007669"/>
    <property type="project" value="UniProtKB-KW"/>
</dbReference>
<dbReference type="CDD" id="cd17554">
    <property type="entry name" value="REC_TrrA-like"/>
    <property type="match status" value="1"/>
</dbReference>
<dbReference type="InterPro" id="IPR050595">
    <property type="entry name" value="Bact_response_regulator"/>
</dbReference>
<evidence type="ECO:0000313" key="8">
    <source>
        <dbReference type="EMBL" id="HGH00006.1"/>
    </source>
</evidence>
<dbReference type="InterPro" id="IPR011006">
    <property type="entry name" value="CheY-like_superfamily"/>
</dbReference>
<protein>
    <submittedName>
        <fullName evidence="8">Response regulator</fullName>
    </submittedName>
</protein>
<dbReference type="PANTHER" id="PTHR44591">
    <property type="entry name" value="STRESS RESPONSE REGULATOR PROTEIN 1"/>
    <property type="match status" value="1"/>
</dbReference>
<name>A0A7C4EM40_9BACT</name>
<evidence type="ECO:0000256" key="6">
    <source>
        <dbReference type="PROSITE-ProRule" id="PRU00169"/>
    </source>
</evidence>
<comment type="caution">
    <text evidence="8">The sequence shown here is derived from an EMBL/GenBank/DDBJ whole genome shotgun (WGS) entry which is preliminary data.</text>
</comment>
<keyword evidence="3" id="KW-0805">Transcription regulation</keyword>
<dbReference type="FunFam" id="3.40.50.2300:FF:000001">
    <property type="entry name" value="DNA-binding response regulator PhoB"/>
    <property type="match status" value="1"/>
</dbReference>
<evidence type="ECO:0000259" key="7">
    <source>
        <dbReference type="PROSITE" id="PS50110"/>
    </source>
</evidence>
<dbReference type="SUPFAM" id="SSF52172">
    <property type="entry name" value="CheY-like"/>
    <property type="match status" value="1"/>
</dbReference>
<sequence length="119" mass="13719">MKILVVDDEKNILMLYKAELEDEGYEVITANSGREAIELFETEKPDMVTLDIMMPDIDGIQVLRQIKQKDPNIPVIMLTAYDYRDDFSVWASDAYVVKSSDLEILKRTIKEIAEKFGIK</sequence>
<evidence type="ECO:0000256" key="1">
    <source>
        <dbReference type="ARBA" id="ARBA00022553"/>
    </source>
</evidence>
<feature type="modified residue" description="4-aspartylphosphate" evidence="6">
    <location>
        <position position="51"/>
    </location>
</feature>
<dbReference type="AlphaFoldDB" id="A0A7C4EM40"/>
<keyword evidence="5" id="KW-0804">Transcription</keyword>